<reference evidence="1" key="1">
    <citation type="journal article" date="2020" name="New Phytol.">
        <title>Comparative genomics reveals dynamic genome evolution in host specialist ectomycorrhizal fungi.</title>
        <authorList>
            <person name="Lofgren L.A."/>
            <person name="Nguyen N.H."/>
            <person name="Vilgalys R."/>
            <person name="Ruytinx J."/>
            <person name="Liao H.L."/>
            <person name="Branco S."/>
            <person name="Kuo A."/>
            <person name="LaButti K."/>
            <person name="Lipzen A."/>
            <person name="Andreopoulos W."/>
            <person name="Pangilinan J."/>
            <person name="Riley R."/>
            <person name="Hundley H."/>
            <person name="Na H."/>
            <person name="Barry K."/>
            <person name="Grigoriev I.V."/>
            <person name="Stajich J.E."/>
            <person name="Kennedy P.G."/>
        </authorList>
    </citation>
    <scope>NUCLEOTIDE SEQUENCE</scope>
    <source>
        <strain evidence="1">MN1</strain>
    </source>
</reference>
<name>A0A9P7E6J8_9AGAM</name>
<sequence>MNRFDSCEILGQLPNIRHAAFTFLVHRTFASRSTSPAQTDDCTCLLYSDDWYFGDTLSGAICSPLSTSYLIAMHIRDTNLYRWGVFRRLANRLGSLDHFLDAMTELVQFSDTEDRKVRRYEIIALTDVNMI</sequence>
<organism evidence="1 2">
    <name type="scientific">Suillus subaureus</name>
    <dbReference type="NCBI Taxonomy" id="48587"/>
    <lineage>
        <taxon>Eukaryota</taxon>
        <taxon>Fungi</taxon>
        <taxon>Dikarya</taxon>
        <taxon>Basidiomycota</taxon>
        <taxon>Agaricomycotina</taxon>
        <taxon>Agaricomycetes</taxon>
        <taxon>Agaricomycetidae</taxon>
        <taxon>Boletales</taxon>
        <taxon>Suillineae</taxon>
        <taxon>Suillaceae</taxon>
        <taxon>Suillus</taxon>
    </lineage>
</organism>
<dbReference type="GeneID" id="64630268"/>
<keyword evidence="2" id="KW-1185">Reference proteome</keyword>
<evidence type="ECO:0000313" key="2">
    <source>
        <dbReference type="Proteomes" id="UP000807769"/>
    </source>
</evidence>
<accession>A0A9P7E6J8</accession>
<proteinExistence type="predicted"/>
<gene>
    <name evidence="1" type="ORF">BJ212DRAFT_1370085</name>
</gene>
<dbReference type="AlphaFoldDB" id="A0A9P7E6J8"/>
<protein>
    <submittedName>
        <fullName evidence="1">Uncharacterized protein</fullName>
    </submittedName>
</protein>
<dbReference type="RefSeq" id="XP_041190649.1">
    <property type="nucleotide sequence ID" value="XM_041336251.1"/>
</dbReference>
<dbReference type="EMBL" id="JABBWG010000026">
    <property type="protein sequence ID" value="KAG1812504.1"/>
    <property type="molecule type" value="Genomic_DNA"/>
</dbReference>
<dbReference type="Proteomes" id="UP000807769">
    <property type="component" value="Unassembled WGS sequence"/>
</dbReference>
<comment type="caution">
    <text evidence="1">The sequence shown here is derived from an EMBL/GenBank/DDBJ whole genome shotgun (WGS) entry which is preliminary data.</text>
</comment>
<evidence type="ECO:0000313" key="1">
    <source>
        <dbReference type="EMBL" id="KAG1812504.1"/>
    </source>
</evidence>